<evidence type="ECO:0000256" key="6">
    <source>
        <dbReference type="ARBA" id="ARBA00023014"/>
    </source>
</evidence>
<evidence type="ECO:0000259" key="17">
    <source>
        <dbReference type="Pfam" id="PF26540"/>
    </source>
</evidence>
<feature type="domain" description="IspG C-terminal" evidence="17">
    <location>
        <begin position="1030"/>
        <end position="1118"/>
    </location>
</feature>
<protein>
    <recommendedName>
        <fullName evidence="12">4-hydroxy-3-methylbut-2-en-1-yl diphosphate synthase (ferredoxin), chloroplastic</fullName>
        <ecNumber evidence="11">1.17.7.1</ecNumber>
    </recommendedName>
    <alternativeName>
        <fullName evidence="13">1-hydroxy-2-methyl-2-(E)-butenyl 4-diphosphate synthase</fullName>
    </alternativeName>
</protein>
<dbReference type="PANTHER" id="PTHR30454">
    <property type="entry name" value="4-HYDROXY-3-METHYLBUT-2-EN-1-YL DIPHOSPHATE SYNTHASE"/>
    <property type="match status" value="1"/>
</dbReference>
<evidence type="ECO:0000256" key="14">
    <source>
        <dbReference type="SAM" id="MobiDB-lite"/>
    </source>
</evidence>
<dbReference type="InterPro" id="IPR011611">
    <property type="entry name" value="PfkB_dom"/>
</dbReference>
<dbReference type="AlphaFoldDB" id="A0AAD5DR86"/>
<keyword evidence="4" id="KW-0560">Oxidoreductase</keyword>
<dbReference type="Proteomes" id="UP001205105">
    <property type="component" value="Unassembled WGS sequence"/>
</dbReference>
<keyword evidence="5" id="KW-0408">Iron</keyword>
<dbReference type="PANTHER" id="PTHR30454:SF0">
    <property type="entry name" value="4-HYDROXY-3-METHYLBUT-2-EN-1-YL DIPHOSPHATE SYNTHASE (FERREDOXIN), CHLOROPLASTIC"/>
    <property type="match status" value="1"/>
</dbReference>
<evidence type="ECO:0000259" key="15">
    <source>
        <dbReference type="Pfam" id="PF00294"/>
    </source>
</evidence>
<evidence type="ECO:0000256" key="13">
    <source>
        <dbReference type="ARBA" id="ARBA00083306"/>
    </source>
</evidence>
<feature type="region of interest" description="Disordered" evidence="14">
    <location>
        <begin position="1123"/>
        <end position="1144"/>
    </location>
</feature>
<evidence type="ECO:0000256" key="12">
    <source>
        <dbReference type="ARBA" id="ARBA00072132"/>
    </source>
</evidence>
<evidence type="ECO:0000256" key="2">
    <source>
        <dbReference type="ARBA" id="ARBA00022485"/>
    </source>
</evidence>
<proteinExistence type="inferred from homology"/>
<feature type="compositionally biased region" description="Low complexity" evidence="14">
    <location>
        <begin position="1134"/>
        <end position="1144"/>
    </location>
</feature>
<accession>A0AAD5DR86</accession>
<dbReference type="Pfam" id="PF26540">
    <property type="entry name" value="GcpE_C"/>
    <property type="match status" value="1"/>
</dbReference>
<comment type="cofactor">
    <cofactor evidence="1">
        <name>[4Fe-4S] cluster</name>
        <dbReference type="ChEBI" id="CHEBI:49883"/>
    </cofactor>
</comment>
<dbReference type="Pfam" id="PF00294">
    <property type="entry name" value="PfkB"/>
    <property type="match status" value="2"/>
</dbReference>
<dbReference type="InterPro" id="IPR004588">
    <property type="entry name" value="IspG_bac-typ"/>
</dbReference>
<evidence type="ECO:0000256" key="7">
    <source>
        <dbReference type="ARBA" id="ARBA00023229"/>
    </source>
</evidence>
<dbReference type="GO" id="GO:0046429">
    <property type="term" value="F:4-hydroxy-3-methylbut-2-en-1-yl diphosphate synthase activity (ferredoxin)"/>
    <property type="evidence" value="ECO:0007669"/>
    <property type="project" value="UniProtKB-EC"/>
</dbReference>
<feature type="region of interest" description="Disordered" evidence="14">
    <location>
        <begin position="60"/>
        <end position="79"/>
    </location>
</feature>
<dbReference type="GO" id="GO:0016114">
    <property type="term" value="P:terpenoid biosynthetic process"/>
    <property type="evidence" value="ECO:0007669"/>
    <property type="project" value="InterPro"/>
</dbReference>
<comment type="caution">
    <text evidence="18">The sequence shown here is derived from an EMBL/GenBank/DDBJ whole genome shotgun (WGS) entry which is preliminary data.</text>
</comment>
<keyword evidence="6" id="KW-0411">Iron-sulfur</keyword>
<dbReference type="NCBIfam" id="TIGR00612">
    <property type="entry name" value="ispG_gcpE"/>
    <property type="match status" value="1"/>
</dbReference>
<keyword evidence="7" id="KW-0414">Isoprene biosynthesis</keyword>
<dbReference type="Gene3D" id="3.20.20.20">
    <property type="entry name" value="Dihydropteroate synthase-like"/>
    <property type="match status" value="1"/>
</dbReference>
<comment type="similarity">
    <text evidence="10">Belongs to the IspG family.</text>
</comment>
<dbReference type="FunFam" id="3.30.413.10:FF:000006">
    <property type="entry name" value="4-hydroxy-3-methylbut-2-en-1-yl diphosphate synthase (flavodoxin)"/>
    <property type="match status" value="1"/>
</dbReference>
<dbReference type="GO" id="GO:0051539">
    <property type="term" value="F:4 iron, 4 sulfur cluster binding"/>
    <property type="evidence" value="ECO:0007669"/>
    <property type="project" value="UniProtKB-KW"/>
</dbReference>
<dbReference type="InterPro" id="IPR045854">
    <property type="entry name" value="NO2/SO3_Rdtase_4Fe4S_sf"/>
</dbReference>
<evidence type="ECO:0000256" key="8">
    <source>
        <dbReference type="ARBA" id="ARBA00051119"/>
    </source>
</evidence>
<dbReference type="SUPFAM" id="SSF56014">
    <property type="entry name" value="Nitrite and sulphite reductase 4Fe-4S domain-like"/>
    <property type="match status" value="1"/>
</dbReference>
<evidence type="ECO:0000256" key="10">
    <source>
        <dbReference type="ARBA" id="ARBA00061554"/>
    </source>
</evidence>
<sequence>MECAGRRLHILRQHLDAAESTADAAGCTALALGLCRAAAAATAGPPVLVGGAVMDLQAHPSGPADVQRGGSVPGRVTQSPGGVARNVAEALALLLKTAAGAGSTSQLPLLVSVVGDDLAGRALLQHWRDLGLSTACISQIAGGATPTVSVVFDLGGEVAACVADVGLLEKALLPPLLRQPRVSQALAASPVLMLDGNLAEAALEEACRQAAAAGVPVWFEPVSVPKSVRATRLLSLLAYVSPNERELAAMAAAARQQQHAAGSGSKGDQQRFPAAELHTAAAAAAAAAAGTAGDLAEAALRSMLPDIATLLLAGVRHVVLTLGADGAAVCTLAANQRAVTGKLWMMCHLPALPATVVNCSGAGDCLVAGCLFALARGLPAEQALAHGVAAAREAVQSSNNVPAALHAGAATLSSSAALQGSALLQQRRTARQGRSCSSLVRAHNEGPMIVTEKKELRLPTPKYCESIHQTRRRPTRTVDIGPVKVGSAHRIALQTMTTTDTRDIAATVEQVKKCADAGADIVRITVQSNKEAEACMKIREQLFKDRYDTPLVADIHFQPKVAMMVAEAFEKIRINPGNFADGRKTFKEINYDDPKQFEEEREYIREVFSPLVEKCKSLNRAMRIGTNHGSLSARILSFYGDTPRGMVESAFEFADICRDMDYHNFLFSMKASNPLVMVQAYRLLAEEQYNRGWDYPLHLGVTEAGEGEDGRMKSAIGIGALLMDGLGDTIRVSLTEDPEYEMDPCGRLANLGAKADSERWGVEPFEEKRDTHLFSRRVGRPVEKREGDGAADFSQLLHRDGSVFSVVYPKDLEQPELLYRKLGAKLVVGMPFKDIATSDTLIMYQVPSSSDVAGRRALRRLQEVGVNVIAPAEVLAADPLPDAVAVMQLAVAASAHRAGGVKLPEGAGRLAVFIDGTESDADLAALKDMDVAVALLKIAPGVSRVHASRRVFEQLQQQKVDVPVIHHITFADGTVRDDLVLQSGSMVGALMVDGLGDGLVVECATEDTDYLRTTSFGLLQGCRMRNTKTEYVSCPSCGRTLFNLQEVTDQIRTRTGHLPGVSIAVMGCIVNGPGEMADADFGYVGGAPGKIDLYVGKEVVRRNIDNDKACDELIDLIKEHGRWQDPPKEEEGEAALAGAGASSA</sequence>
<evidence type="ECO:0000313" key="19">
    <source>
        <dbReference type="Proteomes" id="UP001205105"/>
    </source>
</evidence>
<dbReference type="GO" id="GO:0046872">
    <property type="term" value="F:metal ion binding"/>
    <property type="evidence" value="ECO:0007669"/>
    <property type="project" value="UniProtKB-KW"/>
</dbReference>
<dbReference type="InterPro" id="IPR058578">
    <property type="entry name" value="IspG_TIM"/>
</dbReference>
<dbReference type="Gene3D" id="3.30.413.10">
    <property type="entry name" value="Sulfite Reductase Hemoprotein, domain 1"/>
    <property type="match status" value="1"/>
</dbReference>
<keyword evidence="19" id="KW-1185">Reference proteome</keyword>
<evidence type="ECO:0000256" key="3">
    <source>
        <dbReference type="ARBA" id="ARBA00022723"/>
    </source>
</evidence>
<evidence type="ECO:0000256" key="5">
    <source>
        <dbReference type="ARBA" id="ARBA00023004"/>
    </source>
</evidence>
<evidence type="ECO:0000259" key="16">
    <source>
        <dbReference type="Pfam" id="PF04551"/>
    </source>
</evidence>
<dbReference type="EC" id="1.17.7.1" evidence="11"/>
<dbReference type="GO" id="GO:0009507">
    <property type="term" value="C:chloroplast"/>
    <property type="evidence" value="ECO:0007669"/>
    <property type="project" value="TreeGrafter"/>
</dbReference>
<comment type="catalytic activity">
    <reaction evidence="8">
        <text>(2E)-4-hydroxy-3-methylbut-2-enyl diphosphate + 2 oxidized [2Fe-2S]-[ferredoxin] + H2O = 2-C-methyl-D-erythritol 2,4-cyclic diphosphate + 2 reduced [2Fe-2S]-[ferredoxin] + H(+)</text>
        <dbReference type="Rhea" id="RHEA:26119"/>
        <dbReference type="Rhea" id="RHEA-COMP:10000"/>
        <dbReference type="Rhea" id="RHEA-COMP:10001"/>
        <dbReference type="ChEBI" id="CHEBI:15377"/>
        <dbReference type="ChEBI" id="CHEBI:15378"/>
        <dbReference type="ChEBI" id="CHEBI:33737"/>
        <dbReference type="ChEBI" id="CHEBI:33738"/>
        <dbReference type="ChEBI" id="CHEBI:58483"/>
        <dbReference type="ChEBI" id="CHEBI:128753"/>
        <dbReference type="EC" id="1.17.7.1"/>
    </reaction>
</comment>
<dbReference type="Pfam" id="PF04551">
    <property type="entry name" value="GcpE"/>
    <property type="match status" value="1"/>
</dbReference>
<dbReference type="EMBL" id="JADXDR010000072">
    <property type="protein sequence ID" value="KAI7840811.1"/>
    <property type="molecule type" value="Genomic_DNA"/>
</dbReference>
<gene>
    <name evidence="18" type="ORF">COHA_005457</name>
</gene>
<dbReference type="Gene3D" id="3.40.1190.20">
    <property type="match status" value="1"/>
</dbReference>
<dbReference type="SUPFAM" id="SSF53613">
    <property type="entry name" value="Ribokinase-like"/>
    <property type="match status" value="1"/>
</dbReference>
<organism evidence="18 19">
    <name type="scientific">Chlorella ohadii</name>
    <dbReference type="NCBI Taxonomy" id="2649997"/>
    <lineage>
        <taxon>Eukaryota</taxon>
        <taxon>Viridiplantae</taxon>
        <taxon>Chlorophyta</taxon>
        <taxon>core chlorophytes</taxon>
        <taxon>Trebouxiophyceae</taxon>
        <taxon>Chlorellales</taxon>
        <taxon>Chlorellaceae</taxon>
        <taxon>Chlorella clade</taxon>
        <taxon>Chlorella</taxon>
    </lineage>
</organism>
<feature type="domain" description="Carbohydrate kinase PfkB" evidence="15">
    <location>
        <begin position="48"/>
        <end position="255"/>
    </location>
</feature>
<dbReference type="InterPro" id="IPR011005">
    <property type="entry name" value="Dihydropteroate_synth-like_sf"/>
</dbReference>
<dbReference type="FunFam" id="3.20.20.20:FF:000005">
    <property type="entry name" value="4-hydroxy-3-methylbut-2-en-1-yl diphosphate synthase (flavodoxin)"/>
    <property type="match status" value="1"/>
</dbReference>
<dbReference type="InterPro" id="IPR058579">
    <property type="entry name" value="IspG_C"/>
</dbReference>
<evidence type="ECO:0000256" key="4">
    <source>
        <dbReference type="ARBA" id="ARBA00023002"/>
    </source>
</evidence>
<dbReference type="InterPro" id="IPR029056">
    <property type="entry name" value="Ribokinase-like"/>
</dbReference>
<reference evidence="18" key="1">
    <citation type="submission" date="2020-11" db="EMBL/GenBank/DDBJ databases">
        <title>Chlorella ohadii genome sequencing and assembly.</title>
        <authorList>
            <person name="Murik O."/>
            <person name="Treves H."/>
            <person name="Kedem I."/>
            <person name="Shotland Y."/>
            <person name="Kaplan A."/>
        </authorList>
    </citation>
    <scope>NUCLEOTIDE SEQUENCE</scope>
    <source>
        <strain evidence="18">1</strain>
    </source>
</reference>
<feature type="domain" description="Carbohydrate kinase PfkB" evidence="15">
    <location>
        <begin position="308"/>
        <end position="399"/>
    </location>
</feature>
<evidence type="ECO:0000256" key="1">
    <source>
        <dbReference type="ARBA" id="ARBA00001966"/>
    </source>
</evidence>
<evidence type="ECO:0000313" key="18">
    <source>
        <dbReference type="EMBL" id="KAI7840811.1"/>
    </source>
</evidence>
<name>A0AAD5DR86_9CHLO</name>
<evidence type="ECO:0000256" key="11">
    <source>
        <dbReference type="ARBA" id="ARBA00067018"/>
    </source>
</evidence>
<dbReference type="HAMAP" id="MF_00159">
    <property type="entry name" value="IspG"/>
    <property type="match status" value="1"/>
</dbReference>
<keyword evidence="2" id="KW-0004">4Fe-4S</keyword>
<dbReference type="GO" id="GO:0019288">
    <property type="term" value="P:isopentenyl diphosphate biosynthetic process, methylerythritol 4-phosphate pathway"/>
    <property type="evidence" value="ECO:0007669"/>
    <property type="project" value="TreeGrafter"/>
</dbReference>
<comment type="pathway">
    <text evidence="9">Isoprenoid biosynthesis; isopentenyl diphosphate biosynthesis via DXP pathway; isopentenyl diphosphate from 1-deoxy-D-xylulose 5-phosphate: step 5/6.</text>
</comment>
<evidence type="ECO:0000256" key="9">
    <source>
        <dbReference type="ARBA" id="ARBA00060620"/>
    </source>
</evidence>
<feature type="domain" description="IspG TIM-barrel" evidence="16">
    <location>
        <begin position="475"/>
        <end position="745"/>
    </location>
</feature>
<keyword evidence="3" id="KW-0479">Metal-binding</keyword>